<evidence type="ECO:0000313" key="1">
    <source>
        <dbReference type="EMBL" id="OGB88918.1"/>
    </source>
</evidence>
<gene>
    <name evidence="1" type="ORF">A2625_00380</name>
</gene>
<dbReference type="AlphaFoldDB" id="A0A1F4PZ30"/>
<sequence>MRKGQVLIAAIFVVVIVTVLGVTAASLLSTGSFSAVKNLHGVQALNVAEGGVRFTLAASLAADSDWTDNADFGPVSLNPGTFTVRYLWKIKKQCTLEVTGTVQGVSRILRGNFKKNVSSFPSQFEDYGAYVGTGAGTEEGVNFYNQSKILGNFYLSGTVKIFPPRPPPAQTTGIIYSAAIDPLPAFGIPNYYNSWEAIGTAEPYVLDDSYYIAWLNQATVEGASNLNLTGNSELNLAGGTASYKSVDVRGTAHITGPGTLYCKDITFWADSYVTGPVTICATTKISTRTNANSVFYNAVRFVSRGSPTSVDISGTTSWPNTLEVIGLNDVKIGVSNATPMDAVIYSKSNSSSNLGIVVNGSAQPRGTFLAPYGTITNDNNGHLRGAVLAYDYVSHNQATVEGGLVLLHIASFYNDTMVIQNDSVLAPATPPGITAETPGIDISNYGLVYN</sequence>
<protein>
    <recommendedName>
        <fullName evidence="3">Type 4 fimbrial biogenesis protein PilX N-terminal domain-containing protein</fullName>
    </recommendedName>
</protein>
<accession>A0A1F4PZ30</accession>
<reference evidence="1 2" key="1">
    <citation type="journal article" date="2016" name="Nat. Commun.">
        <title>Thousands of microbial genomes shed light on interconnected biogeochemical processes in an aquifer system.</title>
        <authorList>
            <person name="Anantharaman K."/>
            <person name="Brown C.T."/>
            <person name="Hug L.A."/>
            <person name="Sharon I."/>
            <person name="Castelle C.J."/>
            <person name="Probst A.J."/>
            <person name="Thomas B.C."/>
            <person name="Singh A."/>
            <person name="Wilkins M.J."/>
            <person name="Karaoz U."/>
            <person name="Brodie E.L."/>
            <person name="Williams K.H."/>
            <person name="Hubbard S.S."/>
            <person name="Banfield J.F."/>
        </authorList>
    </citation>
    <scope>NUCLEOTIDE SEQUENCE [LARGE SCALE GENOMIC DNA]</scope>
</reference>
<comment type="caution">
    <text evidence="1">The sequence shown here is derived from an EMBL/GenBank/DDBJ whole genome shotgun (WGS) entry which is preliminary data.</text>
</comment>
<evidence type="ECO:0000313" key="2">
    <source>
        <dbReference type="Proteomes" id="UP000178724"/>
    </source>
</evidence>
<dbReference type="Proteomes" id="UP000178724">
    <property type="component" value="Unassembled WGS sequence"/>
</dbReference>
<organism evidence="1 2">
    <name type="scientific">candidate division WOR-1 bacterium RIFCSPHIGHO2_01_FULL_53_15</name>
    <dbReference type="NCBI Taxonomy" id="1802564"/>
    <lineage>
        <taxon>Bacteria</taxon>
        <taxon>Bacillati</taxon>
        <taxon>Saganbacteria</taxon>
    </lineage>
</organism>
<evidence type="ECO:0008006" key="3">
    <source>
        <dbReference type="Google" id="ProtNLM"/>
    </source>
</evidence>
<proteinExistence type="predicted"/>
<name>A0A1F4PZ30_UNCSA</name>
<dbReference type="EMBL" id="METM01000032">
    <property type="protein sequence ID" value="OGB88918.1"/>
    <property type="molecule type" value="Genomic_DNA"/>
</dbReference>